<dbReference type="OrthoDB" id="1123313at2"/>
<dbReference type="STRING" id="1409788.NC99_02700"/>
<proteinExistence type="predicted"/>
<gene>
    <name evidence="2" type="ORF">NC99_02700</name>
</gene>
<name>A0A0L8VEG8_9BACT</name>
<sequence>MKTGTKLYWKTFLRSGVIYGLVLAIWEYLDEGEVNFLKLGFMTVFFGALMSWTAVTAHKRATKGNE</sequence>
<evidence type="ECO:0000313" key="2">
    <source>
        <dbReference type="EMBL" id="KOH46870.1"/>
    </source>
</evidence>
<keyword evidence="1" id="KW-1133">Transmembrane helix</keyword>
<dbReference type="EMBL" id="LGIA01000014">
    <property type="protein sequence ID" value="KOH46870.1"/>
    <property type="molecule type" value="Genomic_DNA"/>
</dbReference>
<dbReference type="Proteomes" id="UP000036958">
    <property type="component" value="Unassembled WGS sequence"/>
</dbReference>
<feature type="transmembrane region" description="Helical" evidence="1">
    <location>
        <begin position="35"/>
        <end position="55"/>
    </location>
</feature>
<accession>A0A0L8VEG8</accession>
<evidence type="ECO:0000313" key="3">
    <source>
        <dbReference type="Proteomes" id="UP000036958"/>
    </source>
</evidence>
<keyword evidence="1" id="KW-0812">Transmembrane</keyword>
<feature type="transmembrane region" description="Helical" evidence="1">
    <location>
        <begin position="12"/>
        <end position="29"/>
    </location>
</feature>
<reference evidence="3" key="1">
    <citation type="submission" date="2015-07" db="EMBL/GenBank/DDBJ databases">
        <title>Genome sequencing of Sunxiuqinia dokdonensis strain SK.</title>
        <authorList>
            <person name="Ahn S."/>
            <person name="Kim B.-C."/>
        </authorList>
    </citation>
    <scope>NUCLEOTIDE SEQUENCE [LARGE SCALE GENOMIC DNA]</scope>
    <source>
        <strain evidence="3">SK</strain>
    </source>
</reference>
<keyword evidence="3" id="KW-1185">Reference proteome</keyword>
<dbReference type="AlphaFoldDB" id="A0A0L8VEG8"/>
<dbReference type="RefSeq" id="WP_053179024.1">
    <property type="nucleotide sequence ID" value="NZ_LGIA01000014.1"/>
</dbReference>
<organism evidence="2 3">
    <name type="scientific">Sunxiuqinia dokdonensis</name>
    <dbReference type="NCBI Taxonomy" id="1409788"/>
    <lineage>
        <taxon>Bacteria</taxon>
        <taxon>Pseudomonadati</taxon>
        <taxon>Bacteroidota</taxon>
        <taxon>Bacteroidia</taxon>
        <taxon>Marinilabiliales</taxon>
        <taxon>Prolixibacteraceae</taxon>
        <taxon>Sunxiuqinia</taxon>
    </lineage>
</organism>
<protein>
    <submittedName>
        <fullName evidence="2">Uncharacterized protein</fullName>
    </submittedName>
</protein>
<comment type="caution">
    <text evidence="2">The sequence shown here is derived from an EMBL/GenBank/DDBJ whole genome shotgun (WGS) entry which is preliminary data.</text>
</comment>
<evidence type="ECO:0000256" key="1">
    <source>
        <dbReference type="SAM" id="Phobius"/>
    </source>
</evidence>
<keyword evidence="1" id="KW-0472">Membrane</keyword>